<evidence type="ECO:0000313" key="2">
    <source>
        <dbReference type="Proteomes" id="UP000751190"/>
    </source>
</evidence>
<keyword evidence="2" id="KW-1185">Reference proteome</keyword>
<name>A0A8J5XM18_DIALT</name>
<evidence type="ECO:0000313" key="1">
    <source>
        <dbReference type="EMBL" id="KAG8465764.1"/>
    </source>
</evidence>
<accession>A0A8J5XM18</accession>
<protein>
    <submittedName>
        <fullName evidence="1">Uncharacterized protein</fullName>
    </submittedName>
</protein>
<organism evidence="1 2">
    <name type="scientific">Diacronema lutheri</name>
    <name type="common">Unicellular marine alga</name>
    <name type="synonym">Monochrysis lutheri</name>
    <dbReference type="NCBI Taxonomy" id="2081491"/>
    <lineage>
        <taxon>Eukaryota</taxon>
        <taxon>Haptista</taxon>
        <taxon>Haptophyta</taxon>
        <taxon>Pavlovophyceae</taxon>
        <taxon>Pavlovales</taxon>
        <taxon>Pavlovaceae</taxon>
        <taxon>Diacronema</taxon>
    </lineage>
</organism>
<dbReference type="EMBL" id="JAGTXO010000009">
    <property type="protein sequence ID" value="KAG8465764.1"/>
    <property type="molecule type" value="Genomic_DNA"/>
</dbReference>
<gene>
    <name evidence="1" type="ORF">KFE25_005334</name>
</gene>
<comment type="caution">
    <text evidence="1">The sequence shown here is derived from an EMBL/GenBank/DDBJ whole genome shotgun (WGS) entry which is preliminary data.</text>
</comment>
<dbReference type="Proteomes" id="UP000751190">
    <property type="component" value="Unassembled WGS sequence"/>
</dbReference>
<dbReference type="AlphaFoldDB" id="A0A8J5XM18"/>
<proteinExistence type="predicted"/>
<sequence>MTSSSRSSSISTHVPWARVRELPTWCERYGLAEQLAAVSALSTAELVRLIFTFSMNGREVRFVERPDGRRFVQTDWTSQLPWRLNADGTLQVDHYPRHTVSRLSNWGWRTANAYVALDSRPEAADGALQDELDKACGLLRPSACGA</sequence>
<reference evidence="1" key="1">
    <citation type="submission" date="2021-05" db="EMBL/GenBank/DDBJ databases">
        <title>The genome of the haptophyte Pavlova lutheri (Diacronema luteri, Pavlovales) - a model for lipid biosynthesis in eukaryotic algae.</title>
        <authorList>
            <person name="Hulatt C.J."/>
            <person name="Posewitz M.C."/>
        </authorList>
    </citation>
    <scope>NUCLEOTIDE SEQUENCE</scope>
    <source>
        <strain evidence="1">NIVA-4/92</strain>
    </source>
</reference>